<name>A0AAN9QAB1_CANGL</name>
<keyword evidence="2" id="KW-1185">Reference proteome</keyword>
<gene>
    <name evidence="1" type="ORF">VNO77_27223</name>
</gene>
<accession>A0AAN9QAB1</accession>
<reference evidence="1 2" key="1">
    <citation type="submission" date="2024-01" db="EMBL/GenBank/DDBJ databases">
        <title>The genomes of 5 underutilized Papilionoideae crops provide insights into root nodulation and disease resistanc.</title>
        <authorList>
            <person name="Jiang F."/>
        </authorList>
    </citation>
    <scope>NUCLEOTIDE SEQUENCE [LARGE SCALE GENOMIC DNA]</scope>
    <source>
        <strain evidence="1">LVBAO_FW01</strain>
        <tissue evidence="1">Leaves</tissue>
    </source>
</reference>
<sequence>MVSRGDFCNFRKLYSRQLLDKLKQKHDHLRPLPSISLKRVHSSAKYTKVVTKLLSNRDKEAAIEFDGMPLRMLPHVFFKFSKAAVLMADYDEIEATTGPSKVIKFKLNQEFVTSSSSIYDSTEDLISIVWDWNVVLYLNPCQTQASRGPRLNMSTTILVVPCNDHELNFKYVNEARA</sequence>
<organism evidence="1 2">
    <name type="scientific">Canavalia gladiata</name>
    <name type="common">Sword bean</name>
    <name type="synonym">Dolichos gladiatus</name>
    <dbReference type="NCBI Taxonomy" id="3824"/>
    <lineage>
        <taxon>Eukaryota</taxon>
        <taxon>Viridiplantae</taxon>
        <taxon>Streptophyta</taxon>
        <taxon>Embryophyta</taxon>
        <taxon>Tracheophyta</taxon>
        <taxon>Spermatophyta</taxon>
        <taxon>Magnoliopsida</taxon>
        <taxon>eudicotyledons</taxon>
        <taxon>Gunneridae</taxon>
        <taxon>Pentapetalae</taxon>
        <taxon>rosids</taxon>
        <taxon>fabids</taxon>
        <taxon>Fabales</taxon>
        <taxon>Fabaceae</taxon>
        <taxon>Papilionoideae</taxon>
        <taxon>50 kb inversion clade</taxon>
        <taxon>NPAAA clade</taxon>
        <taxon>indigoferoid/millettioid clade</taxon>
        <taxon>Phaseoleae</taxon>
        <taxon>Canavalia</taxon>
    </lineage>
</organism>
<dbReference type="Proteomes" id="UP001367508">
    <property type="component" value="Unassembled WGS sequence"/>
</dbReference>
<dbReference type="EMBL" id="JAYMYQ010000006">
    <property type="protein sequence ID" value="KAK7323733.1"/>
    <property type="molecule type" value="Genomic_DNA"/>
</dbReference>
<evidence type="ECO:0000313" key="2">
    <source>
        <dbReference type="Proteomes" id="UP001367508"/>
    </source>
</evidence>
<comment type="caution">
    <text evidence="1">The sequence shown here is derived from an EMBL/GenBank/DDBJ whole genome shotgun (WGS) entry which is preliminary data.</text>
</comment>
<proteinExistence type="predicted"/>
<evidence type="ECO:0000313" key="1">
    <source>
        <dbReference type="EMBL" id="KAK7323733.1"/>
    </source>
</evidence>
<protein>
    <submittedName>
        <fullName evidence="1">Uncharacterized protein</fullName>
    </submittedName>
</protein>
<dbReference type="AlphaFoldDB" id="A0AAN9QAB1"/>